<dbReference type="PANTHER" id="PTHR11783">
    <property type="entry name" value="SULFOTRANSFERASE SULT"/>
    <property type="match status" value="1"/>
</dbReference>
<protein>
    <recommendedName>
        <fullName evidence="3">Sulfotransferase domain-containing protein</fullName>
    </recommendedName>
</protein>
<name>A0A9D4KY88_DREPO</name>
<evidence type="ECO:0000259" key="3">
    <source>
        <dbReference type="Pfam" id="PF00685"/>
    </source>
</evidence>
<reference evidence="4" key="1">
    <citation type="journal article" date="2019" name="bioRxiv">
        <title>The Genome of the Zebra Mussel, Dreissena polymorpha: A Resource for Invasive Species Research.</title>
        <authorList>
            <person name="McCartney M.A."/>
            <person name="Auch B."/>
            <person name="Kono T."/>
            <person name="Mallez S."/>
            <person name="Zhang Y."/>
            <person name="Obille A."/>
            <person name="Becker A."/>
            <person name="Abrahante J.E."/>
            <person name="Garbe J."/>
            <person name="Badalamenti J.P."/>
            <person name="Herman A."/>
            <person name="Mangelson H."/>
            <person name="Liachko I."/>
            <person name="Sullivan S."/>
            <person name="Sone E.D."/>
            <person name="Koren S."/>
            <person name="Silverstein K.A.T."/>
            <person name="Beckman K.B."/>
            <person name="Gohl D.M."/>
        </authorList>
    </citation>
    <scope>NUCLEOTIDE SEQUENCE</scope>
    <source>
        <strain evidence="4">Duluth1</strain>
        <tissue evidence="4">Whole animal</tissue>
    </source>
</reference>
<evidence type="ECO:0000313" key="4">
    <source>
        <dbReference type="EMBL" id="KAH3848345.1"/>
    </source>
</evidence>
<dbReference type="AlphaFoldDB" id="A0A9D4KY88"/>
<sequence length="301" mass="35176">MTTKISVETADGRVFESVYAYGVTYRSSVLEHIPGRDLAGHIENVMNMDIRDDDMYLASYQKSGTHWVWEIMNMLRKRSAEYERKVKDSAMLDMLTMEKAEQMNSPRILNCHYPPKLIPKQILKKKIKIVHVQRNPKDVCVSAYHHIASFSPYPGVKTFGDFLPFMLGTNGIDFFYPWCQYVKEWESFSKKHPEQILNLYYEDLKEDPVREIQKINEFLNTGCSAELISQISQACDFSNLQRADTEVKEMDFFKSRGKNPMYRKGEVGDWKNWFTVAQSEQMDAWLQTNMAGSQLSFRYTL</sequence>
<keyword evidence="5" id="KW-1185">Reference proteome</keyword>
<keyword evidence="2" id="KW-0808">Transferase</keyword>
<dbReference type="GO" id="GO:0008146">
    <property type="term" value="F:sulfotransferase activity"/>
    <property type="evidence" value="ECO:0007669"/>
    <property type="project" value="InterPro"/>
</dbReference>
<gene>
    <name evidence="4" type="ORF">DPMN_090705</name>
</gene>
<proteinExistence type="inferred from homology"/>
<dbReference type="SUPFAM" id="SSF52540">
    <property type="entry name" value="P-loop containing nucleoside triphosphate hydrolases"/>
    <property type="match status" value="1"/>
</dbReference>
<evidence type="ECO:0000256" key="1">
    <source>
        <dbReference type="ARBA" id="ARBA00005771"/>
    </source>
</evidence>
<dbReference type="Gene3D" id="3.40.50.300">
    <property type="entry name" value="P-loop containing nucleotide triphosphate hydrolases"/>
    <property type="match status" value="1"/>
</dbReference>
<comment type="caution">
    <text evidence="4">The sequence shown here is derived from an EMBL/GenBank/DDBJ whole genome shotgun (WGS) entry which is preliminary data.</text>
</comment>
<evidence type="ECO:0000256" key="2">
    <source>
        <dbReference type="ARBA" id="ARBA00022679"/>
    </source>
</evidence>
<reference evidence="4" key="2">
    <citation type="submission" date="2020-11" db="EMBL/GenBank/DDBJ databases">
        <authorList>
            <person name="McCartney M.A."/>
            <person name="Auch B."/>
            <person name="Kono T."/>
            <person name="Mallez S."/>
            <person name="Becker A."/>
            <person name="Gohl D.M."/>
            <person name="Silverstein K.A.T."/>
            <person name="Koren S."/>
            <person name="Bechman K.B."/>
            <person name="Herman A."/>
            <person name="Abrahante J.E."/>
            <person name="Garbe J."/>
        </authorList>
    </citation>
    <scope>NUCLEOTIDE SEQUENCE</scope>
    <source>
        <strain evidence="4">Duluth1</strain>
        <tissue evidence="4">Whole animal</tissue>
    </source>
</reference>
<dbReference type="InterPro" id="IPR027417">
    <property type="entry name" value="P-loop_NTPase"/>
</dbReference>
<dbReference type="Proteomes" id="UP000828390">
    <property type="component" value="Unassembled WGS sequence"/>
</dbReference>
<dbReference type="InterPro" id="IPR000863">
    <property type="entry name" value="Sulfotransferase_dom"/>
</dbReference>
<dbReference type="EMBL" id="JAIWYP010000003">
    <property type="protein sequence ID" value="KAH3848345.1"/>
    <property type="molecule type" value="Genomic_DNA"/>
</dbReference>
<feature type="domain" description="Sulfotransferase" evidence="3">
    <location>
        <begin position="52"/>
        <end position="293"/>
    </location>
</feature>
<dbReference type="Pfam" id="PF00685">
    <property type="entry name" value="Sulfotransfer_1"/>
    <property type="match status" value="1"/>
</dbReference>
<accession>A0A9D4KY88</accession>
<evidence type="ECO:0000313" key="5">
    <source>
        <dbReference type="Proteomes" id="UP000828390"/>
    </source>
</evidence>
<organism evidence="4 5">
    <name type="scientific">Dreissena polymorpha</name>
    <name type="common">Zebra mussel</name>
    <name type="synonym">Mytilus polymorpha</name>
    <dbReference type="NCBI Taxonomy" id="45954"/>
    <lineage>
        <taxon>Eukaryota</taxon>
        <taxon>Metazoa</taxon>
        <taxon>Spiralia</taxon>
        <taxon>Lophotrochozoa</taxon>
        <taxon>Mollusca</taxon>
        <taxon>Bivalvia</taxon>
        <taxon>Autobranchia</taxon>
        <taxon>Heteroconchia</taxon>
        <taxon>Euheterodonta</taxon>
        <taxon>Imparidentia</taxon>
        <taxon>Neoheterodontei</taxon>
        <taxon>Myida</taxon>
        <taxon>Dreissenoidea</taxon>
        <taxon>Dreissenidae</taxon>
        <taxon>Dreissena</taxon>
    </lineage>
</organism>
<comment type="similarity">
    <text evidence="1">Belongs to the sulfotransferase 1 family.</text>
</comment>
<dbReference type="OrthoDB" id="205623at2759"/>